<keyword evidence="1" id="KW-0472">Membrane</keyword>
<dbReference type="InterPro" id="IPR029058">
    <property type="entry name" value="AB_hydrolase_fold"/>
</dbReference>
<accession>A0A1G4KF42</accession>
<keyword evidence="1" id="KW-0813">Transport</keyword>
<comment type="similarity">
    <text evidence="1">Belongs to the GPI inositol-deacylase family.</text>
</comment>
<dbReference type="Gene3D" id="3.40.50.1820">
    <property type="entry name" value="alpha/beta hydrolase"/>
    <property type="match status" value="1"/>
</dbReference>
<evidence type="ECO:0000313" key="4">
    <source>
        <dbReference type="EMBL" id="SCV03180.1"/>
    </source>
</evidence>
<sequence>MLGSSKMHNIPRFQIGRLLEQSGKISSRSPNRMPEQTLSIPLIGLNWSWFNQKLFRWRKSTKKCSLRSVAAKYADQHLQLFNKAYLELANKEAGHTREITTVPKRSNFQAPKNPIVLCHGLSGFDRLILLPSIGQLTKLLYNVSSSNNADQLLEQDAENSRIKGLLEVEYWFGVKQALEAKGCTVISAKVPGFSSIEERARTLNECIERETRYLRLSKDPNEVYNSKQEEQNNKKENGKQKPIKVNLIAHSMGGLDCRYLISNIKNRNFDVVSLTTVSTPHHGSEMADFVVGFSSDVQKGIPKELPMKILPPAFYELTTKSMEAFNKATPDDPNVAYLSYGASMKPKWYNLFYTSWHIVFDLSKGEPNDGLVSVKSSRWGEYMGTIQNADHLDIINWKNRLQKEVVSLVFGPSNSVKRQMQPDVDMLDFYLGVADNLARRGF</sequence>
<dbReference type="InterPro" id="IPR012908">
    <property type="entry name" value="PGAP1-ab_dom-like"/>
</dbReference>
<dbReference type="Proteomes" id="UP000189911">
    <property type="component" value="Chromosome G"/>
</dbReference>
<gene>
    <name evidence="4" type="ORF">LANO_0G02630G</name>
</gene>
<dbReference type="GO" id="GO:0005789">
    <property type="term" value="C:endoplasmic reticulum membrane"/>
    <property type="evidence" value="ECO:0007669"/>
    <property type="project" value="UniProtKB-SubCell"/>
</dbReference>
<feature type="compositionally biased region" description="Basic and acidic residues" evidence="2">
    <location>
        <begin position="219"/>
        <end position="239"/>
    </location>
</feature>
<evidence type="ECO:0000313" key="5">
    <source>
        <dbReference type="Proteomes" id="UP000189911"/>
    </source>
</evidence>
<organism evidence="4 5">
    <name type="scientific">Lachancea nothofagi CBS 11611</name>
    <dbReference type="NCBI Taxonomy" id="1266666"/>
    <lineage>
        <taxon>Eukaryota</taxon>
        <taxon>Fungi</taxon>
        <taxon>Dikarya</taxon>
        <taxon>Ascomycota</taxon>
        <taxon>Saccharomycotina</taxon>
        <taxon>Saccharomycetes</taxon>
        <taxon>Saccharomycetales</taxon>
        <taxon>Saccharomycetaceae</taxon>
        <taxon>Lachancea</taxon>
    </lineage>
</organism>
<dbReference type="Pfam" id="PF07819">
    <property type="entry name" value="PGAP1"/>
    <property type="match status" value="1"/>
</dbReference>
<dbReference type="PANTHER" id="PTHR11440">
    <property type="entry name" value="LECITHIN-CHOLESTEROL ACYLTRANSFERASE-RELATED"/>
    <property type="match status" value="1"/>
</dbReference>
<keyword evidence="1" id="KW-0256">Endoplasmic reticulum</keyword>
<keyword evidence="1" id="KW-0653">Protein transport</keyword>
<evidence type="ECO:0000256" key="1">
    <source>
        <dbReference type="RuleBase" id="RU365011"/>
    </source>
</evidence>
<dbReference type="SUPFAM" id="SSF53474">
    <property type="entry name" value="alpha/beta-Hydrolases"/>
    <property type="match status" value="1"/>
</dbReference>
<proteinExistence type="inferred from homology"/>
<dbReference type="OrthoDB" id="5592486at2759"/>
<evidence type="ECO:0000256" key="2">
    <source>
        <dbReference type="SAM" id="MobiDB-lite"/>
    </source>
</evidence>
<protein>
    <recommendedName>
        <fullName evidence="1">GPI inositol-deacylase</fullName>
        <ecNumber evidence="1">3.1.-.-</ecNumber>
    </recommendedName>
</protein>
<feature type="domain" description="GPI inositol-deacylase PGAP1-like alpha/beta" evidence="3">
    <location>
        <begin position="196"/>
        <end position="286"/>
    </location>
</feature>
<reference evidence="5" key="1">
    <citation type="submission" date="2016-03" db="EMBL/GenBank/DDBJ databases">
        <authorList>
            <person name="Devillers Hugo."/>
        </authorList>
    </citation>
    <scope>NUCLEOTIDE SEQUENCE [LARGE SCALE GENOMIC DNA]</scope>
</reference>
<keyword evidence="1" id="KW-0378">Hydrolase</keyword>
<dbReference type="EC" id="3.1.-.-" evidence="1"/>
<comment type="function">
    <text evidence="1">Involved in inositol deacylation of GPI-anchored proteins which plays important roles in the quality control and ER-associated degradation of GPI-anchored proteins.</text>
</comment>
<dbReference type="EMBL" id="LT598453">
    <property type="protein sequence ID" value="SCV03180.1"/>
    <property type="molecule type" value="Genomic_DNA"/>
</dbReference>
<dbReference type="GO" id="GO:0016788">
    <property type="term" value="F:hydrolase activity, acting on ester bonds"/>
    <property type="evidence" value="ECO:0007669"/>
    <property type="project" value="InterPro"/>
</dbReference>
<feature type="region of interest" description="Disordered" evidence="2">
    <location>
        <begin position="219"/>
        <end position="240"/>
    </location>
</feature>
<keyword evidence="5" id="KW-1185">Reference proteome</keyword>
<dbReference type="GO" id="GO:0015031">
    <property type="term" value="P:protein transport"/>
    <property type="evidence" value="ECO:0007669"/>
    <property type="project" value="UniProtKB-KW"/>
</dbReference>
<evidence type="ECO:0000259" key="3">
    <source>
        <dbReference type="Pfam" id="PF07819"/>
    </source>
</evidence>
<name>A0A1G4KF42_9SACH</name>
<comment type="subcellular location">
    <subcellularLocation>
        <location evidence="1">Endoplasmic reticulum membrane</location>
    </subcellularLocation>
</comment>
<dbReference type="AlphaFoldDB" id="A0A1G4KF42"/>